<keyword evidence="2" id="KW-0812">Transmembrane</keyword>
<keyword evidence="2" id="KW-0472">Membrane</keyword>
<protein>
    <submittedName>
        <fullName evidence="3">Uncharacterized protein</fullName>
    </submittedName>
</protein>
<keyword evidence="2" id="KW-1133">Transmembrane helix</keyword>
<sequence length="174" mass="18667">MDVKRPFYASDAARAPIARLGAFVLLAVVGLASVGSYLFTTEAVDERPGVFFGCTSATSTSTLIITFRLSGPHDALIVASALSATNDELLRSPDEFSFTPGARTVLSALVVTSVYTISRNFLSSSARCARTRGFADDDLEDEYVQSGRARTNEASRTSTARSAVDRVKVEHCEE</sequence>
<evidence type="ECO:0000256" key="2">
    <source>
        <dbReference type="SAM" id="Phobius"/>
    </source>
</evidence>
<evidence type="ECO:0000256" key="1">
    <source>
        <dbReference type="SAM" id="MobiDB-lite"/>
    </source>
</evidence>
<dbReference type="Proteomes" id="UP000077266">
    <property type="component" value="Unassembled WGS sequence"/>
</dbReference>
<feature type="transmembrane region" description="Helical" evidence="2">
    <location>
        <begin position="20"/>
        <end position="39"/>
    </location>
</feature>
<dbReference type="InParanoid" id="A0A165JUL7"/>
<evidence type="ECO:0000313" key="4">
    <source>
        <dbReference type="Proteomes" id="UP000077266"/>
    </source>
</evidence>
<organism evidence="3 4">
    <name type="scientific">Exidia glandulosa HHB12029</name>
    <dbReference type="NCBI Taxonomy" id="1314781"/>
    <lineage>
        <taxon>Eukaryota</taxon>
        <taxon>Fungi</taxon>
        <taxon>Dikarya</taxon>
        <taxon>Basidiomycota</taxon>
        <taxon>Agaricomycotina</taxon>
        <taxon>Agaricomycetes</taxon>
        <taxon>Auriculariales</taxon>
        <taxon>Exidiaceae</taxon>
        <taxon>Exidia</taxon>
    </lineage>
</organism>
<reference evidence="3 4" key="1">
    <citation type="journal article" date="2016" name="Mol. Biol. Evol.">
        <title>Comparative Genomics of Early-Diverging Mushroom-Forming Fungi Provides Insights into the Origins of Lignocellulose Decay Capabilities.</title>
        <authorList>
            <person name="Nagy L.G."/>
            <person name="Riley R."/>
            <person name="Tritt A."/>
            <person name="Adam C."/>
            <person name="Daum C."/>
            <person name="Floudas D."/>
            <person name="Sun H."/>
            <person name="Yadav J.S."/>
            <person name="Pangilinan J."/>
            <person name="Larsson K.H."/>
            <person name="Matsuura K."/>
            <person name="Barry K."/>
            <person name="Labutti K."/>
            <person name="Kuo R."/>
            <person name="Ohm R.A."/>
            <person name="Bhattacharya S.S."/>
            <person name="Shirouzu T."/>
            <person name="Yoshinaga Y."/>
            <person name="Martin F.M."/>
            <person name="Grigoriev I.V."/>
            <person name="Hibbett D.S."/>
        </authorList>
    </citation>
    <scope>NUCLEOTIDE SEQUENCE [LARGE SCALE GENOMIC DNA]</scope>
    <source>
        <strain evidence="3 4">HHB12029</strain>
    </source>
</reference>
<dbReference type="EMBL" id="KV425958">
    <property type="protein sequence ID" value="KZV95354.1"/>
    <property type="molecule type" value="Genomic_DNA"/>
</dbReference>
<accession>A0A165JUL7</accession>
<feature type="transmembrane region" description="Helical" evidence="2">
    <location>
        <begin position="101"/>
        <end position="122"/>
    </location>
</feature>
<name>A0A165JUL7_EXIGL</name>
<keyword evidence="4" id="KW-1185">Reference proteome</keyword>
<feature type="compositionally biased region" description="Polar residues" evidence="1">
    <location>
        <begin position="148"/>
        <end position="161"/>
    </location>
</feature>
<feature type="region of interest" description="Disordered" evidence="1">
    <location>
        <begin position="146"/>
        <end position="166"/>
    </location>
</feature>
<dbReference type="AlphaFoldDB" id="A0A165JUL7"/>
<evidence type="ECO:0000313" key="3">
    <source>
        <dbReference type="EMBL" id="KZV95354.1"/>
    </source>
</evidence>
<gene>
    <name evidence="3" type="ORF">EXIGLDRAFT_766267</name>
</gene>
<proteinExistence type="predicted"/>